<sequence length="516" mass="57888">MIATVSPSCSSYNETLSTLRYAAHARNIVNKPRVNEDASVRLIRELREEIDRLKSMLLSYEMQRNPSPSLSDERDGSISDLVLQNELKVEQLTKDWSDRWRDQKEVLEQYSVDINRDRAGFLIRSLLPHLIALDRDVLSTGVTFYHLREGVTVIGPHDQSQIVLQGESSCEIVNQQGTVTLRPVPGSVCTVNEREVTEPCRLAQGAVIALGGAHKFRSTLRERPEGAEKGERRQARPGLHGYGHPGVEFTNFSESEGILDCCSTDLSPLASSGRPEGVRCWEEGGGGGDGSGASAAHPPRQRVEEQQRYIECLREEIQAEQQRAELELESEQAHLRQQHREIQQWILQEKQRLAASEEKGKQELGVQTDPVSSPRPEGVACEAMEGGSGPVATPLPATIGDRKRVVQEELLRHHALRRAENRVRRKRLHYQLERIAQKRHLLEAKRELQRLESALPPGQDSPTSPELGHLSRARGPPRVLRRHSFSADILSRLYPQHAPSFRSVSVCPVRTVCCVL</sequence>
<evidence type="ECO:0000256" key="2">
    <source>
        <dbReference type="ARBA" id="ARBA00022840"/>
    </source>
</evidence>
<keyword evidence="1" id="KW-0547">Nucleotide-binding</keyword>
<comment type="similarity">
    <text evidence="5">Belongs to the TRAFAC class myosin-kinesin ATPase superfamily. Kinesin family.</text>
</comment>
<dbReference type="InterPro" id="IPR001752">
    <property type="entry name" value="Kinesin_motor_dom"/>
</dbReference>
<name>A0A9D3MZE1_ANGAN</name>
<proteinExistence type="inferred from homology"/>
<organism evidence="8 9">
    <name type="scientific">Anguilla anguilla</name>
    <name type="common">European freshwater eel</name>
    <name type="synonym">Muraena anguilla</name>
    <dbReference type="NCBI Taxonomy" id="7936"/>
    <lineage>
        <taxon>Eukaryota</taxon>
        <taxon>Metazoa</taxon>
        <taxon>Chordata</taxon>
        <taxon>Craniata</taxon>
        <taxon>Vertebrata</taxon>
        <taxon>Euteleostomi</taxon>
        <taxon>Actinopterygii</taxon>
        <taxon>Neopterygii</taxon>
        <taxon>Teleostei</taxon>
        <taxon>Anguilliformes</taxon>
        <taxon>Anguillidae</taxon>
        <taxon>Anguilla</taxon>
    </lineage>
</organism>
<dbReference type="PROSITE" id="PS50067">
    <property type="entry name" value="KINESIN_MOTOR_2"/>
    <property type="match status" value="1"/>
</dbReference>
<evidence type="ECO:0000313" key="8">
    <source>
        <dbReference type="EMBL" id="KAG5857911.1"/>
    </source>
</evidence>
<dbReference type="Proteomes" id="UP001044222">
    <property type="component" value="Unassembled WGS sequence"/>
</dbReference>
<dbReference type="InterPro" id="IPR027417">
    <property type="entry name" value="P-loop_NTPase"/>
</dbReference>
<dbReference type="GO" id="GO:0005524">
    <property type="term" value="F:ATP binding"/>
    <property type="evidence" value="ECO:0007669"/>
    <property type="project" value="UniProtKB-KW"/>
</dbReference>
<dbReference type="GO" id="GO:0003777">
    <property type="term" value="F:microtubule motor activity"/>
    <property type="evidence" value="ECO:0007669"/>
    <property type="project" value="InterPro"/>
</dbReference>
<evidence type="ECO:0000256" key="6">
    <source>
        <dbReference type="SAM" id="MobiDB-lite"/>
    </source>
</evidence>
<dbReference type="InterPro" id="IPR008984">
    <property type="entry name" value="SMAD_FHA_dom_sf"/>
</dbReference>
<feature type="domain" description="Kinesin motor" evidence="7">
    <location>
        <begin position="1"/>
        <end position="28"/>
    </location>
</feature>
<comment type="caution">
    <text evidence="8">The sequence shown here is derived from an EMBL/GenBank/DDBJ whole genome shotgun (WGS) entry which is preliminary data.</text>
</comment>
<dbReference type="InterPro" id="IPR036961">
    <property type="entry name" value="Kinesin_motor_dom_sf"/>
</dbReference>
<feature type="region of interest" description="Disordered" evidence="6">
    <location>
        <begin position="453"/>
        <end position="478"/>
    </location>
</feature>
<keyword evidence="2" id="KW-0067">ATP-binding</keyword>
<dbReference type="PANTHER" id="PTHR47117:SF1">
    <property type="entry name" value="STAR-RELATED LIPID TRANSFER PROTEIN 9"/>
    <property type="match status" value="1"/>
</dbReference>
<dbReference type="SUPFAM" id="SSF52540">
    <property type="entry name" value="P-loop containing nucleoside triphosphate hydrolases"/>
    <property type="match status" value="1"/>
</dbReference>
<accession>A0A9D3MZE1</accession>
<comment type="caution">
    <text evidence="5">Lacks conserved residue(s) required for the propagation of feature annotation.</text>
</comment>
<dbReference type="PANTHER" id="PTHR47117">
    <property type="entry name" value="STAR-RELATED LIPID TRANSFER PROTEIN 9"/>
    <property type="match status" value="1"/>
</dbReference>
<keyword evidence="9" id="KW-1185">Reference proteome</keyword>
<dbReference type="SUPFAM" id="SSF49879">
    <property type="entry name" value="SMAD/FHA domain"/>
    <property type="match status" value="1"/>
</dbReference>
<feature type="region of interest" description="Disordered" evidence="6">
    <location>
        <begin position="282"/>
        <end position="304"/>
    </location>
</feature>
<dbReference type="Gene3D" id="3.40.850.10">
    <property type="entry name" value="Kinesin motor domain"/>
    <property type="match status" value="1"/>
</dbReference>
<reference evidence="8" key="1">
    <citation type="submission" date="2021-01" db="EMBL/GenBank/DDBJ databases">
        <title>A chromosome-scale assembly of European eel, Anguilla anguilla.</title>
        <authorList>
            <person name="Henkel C."/>
            <person name="Jong-Raadsen S.A."/>
            <person name="Dufour S."/>
            <person name="Weltzien F.-A."/>
            <person name="Palstra A.P."/>
            <person name="Pelster B."/>
            <person name="Spaink H.P."/>
            <person name="Van Den Thillart G.E."/>
            <person name="Jansen H."/>
            <person name="Zahm M."/>
            <person name="Klopp C."/>
            <person name="Cedric C."/>
            <person name="Louis A."/>
            <person name="Berthelot C."/>
            <person name="Parey E."/>
            <person name="Roest Crollius H."/>
            <person name="Montfort J."/>
            <person name="Robinson-Rechavi M."/>
            <person name="Bucao C."/>
            <person name="Bouchez O."/>
            <person name="Gislard M."/>
            <person name="Lluch J."/>
            <person name="Milhes M."/>
            <person name="Lampietro C."/>
            <person name="Lopez Roques C."/>
            <person name="Donnadieu C."/>
            <person name="Braasch I."/>
            <person name="Desvignes T."/>
            <person name="Postlethwait J."/>
            <person name="Bobe J."/>
            <person name="Guiguen Y."/>
            <person name="Dirks R."/>
        </authorList>
    </citation>
    <scope>NUCLEOTIDE SEQUENCE</scope>
    <source>
        <strain evidence="8">Tag_6206</strain>
        <tissue evidence="8">Liver</tissue>
    </source>
</reference>
<evidence type="ECO:0000313" key="9">
    <source>
        <dbReference type="Proteomes" id="UP001044222"/>
    </source>
</evidence>
<protein>
    <recommendedName>
        <fullName evidence="7">Kinesin motor domain-containing protein</fullName>
    </recommendedName>
</protein>
<feature type="region of interest" description="Disordered" evidence="6">
    <location>
        <begin position="219"/>
        <end position="244"/>
    </location>
</feature>
<keyword evidence="3" id="KW-0175">Coiled coil</keyword>
<keyword evidence="4" id="KW-0505">Motor protein</keyword>
<evidence type="ECO:0000259" key="7">
    <source>
        <dbReference type="PROSITE" id="PS50067"/>
    </source>
</evidence>
<feature type="compositionally biased region" description="Basic and acidic residues" evidence="6">
    <location>
        <begin position="219"/>
        <end position="234"/>
    </location>
</feature>
<evidence type="ECO:0000256" key="5">
    <source>
        <dbReference type="PROSITE-ProRule" id="PRU00283"/>
    </source>
</evidence>
<feature type="region of interest" description="Disordered" evidence="6">
    <location>
        <begin position="356"/>
        <end position="397"/>
    </location>
</feature>
<evidence type="ECO:0000256" key="4">
    <source>
        <dbReference type="ARBA" id="ARBA00023175"/>
    </source>
</evidence>
<dbReference type="EMBL" id="JAFIRN010000001">
    <property type="protein sequence ID" value="KAG5857911.1"/>
    <property type="molecule type" value="Genomic_DNA"/>
</dbReference>
<evidence type="ECO:0000256" key="3">
    <source>
        <dbReference type="ARBA" id="ARBA00023054"/>
    </source>
</evidence>
<dbReference type="GO" id="GO:0007018">
    <property type="term" value="P:microtubule-based movement"/>
    <property type="evidence" value="ECO:0007669"/>
    <property type="project" value="InterPro"/>
</dbReference>
<evidence type="ECO:0000256" key="1">
    <source>
        <dbReference type="ARBA" id="ARBA00022741"/>
    </source>
</evidence>
<dbReference type="AlphaFoldDB" id="A0A9D3MZE1"/>
<gene>
    <name evidence="8" type="ORF">ANANG_G00024420</name>
</gene>
<dbReference type="GO" id="GO:0008017">
    <property type="term" value="F:microtubule binding"/>
    <property type="evidence" value="ECO:0007669"/>
    <property type="project" value="InterPro"/>
</dbReference>
<dbReference type="Gene3D" id="2.60.200.20">
    <property type="match status" value="1"/>
</dbReference>